<organism evidence="1 3">
    <name type="scientific">Pediococcus ethanolidurans</name>
    <dbReference type="NCBI Taxonomy" id="319653"/>
    <lineage>
        <taxon>Bacteria</taxon>
        <taxon>Bacillati</taxon>
        <taxon>Bacillota</taxon>
        <taxon>Bacilli</taxon>
        <taxon>Lactobacillales</taxon>
        <taxon>Lactobacillaceae</taxon>
        <taxon>Pediococcus</taxon>
    </lineage>
</organism>
<dbReference type="PATRIC" id="fig|319653.3.peg.1403"/>
<dbReference type="InterPro" id="IPR009403">
    <property type="entry name" value="UPF0637"/>
</dbReference>
<dbReference type="InterPro" id="IPR053707">
    <property type="entry name" value="UPF0637_domain_sf"/>
</dbReference>
<dbReference type="SUPFAM" id="SSF142913">
    <property type="entry name" value="YktB/PF0168-like"/>
    <property type="match status" value="1"/>
</dbReference>
<reference evidence="1 3" key="1">
    <citation type="journal article" date="2015" name="Genome Announc.">
        <title>Expanding the biotechnology potential of lactobacilli through comparative genomics of 213 strains and associated genera.</title>
        <authorList>
            <person name="Sun Z."/>
            <person name="Harris H.M."/>
            <person name="McCann A."/>
            <person name="Guo C."/>
            <person name="Argimon S."/>
            <person name="Zhang W."/>
            <person name="Yang X."/>
            <person name="Jeffery I.B."/>
            <person name="Cooney J.C."/>
            <person name="Kagawa T.F."/>
            <person name="Liu W."/>
            <person name="Song Y."/>
            <person name="Salvetti E."/>
            <person name="Wrobel A."/>
            <person name="Rasinkangas P."/>
            <person name="Parkhill J."/>
            <person name="Rea M.C."/>
            <person name="O'Sullivan O."/>
            <person name="Ritari J."/>
            <person name="Douillard F.P."/>
            <person name="Paul Ross R."/>
            <person name="Yang R."/>
            <person name="Briner A.E."/>
            <person name="Felis G.E."/>
            <person name="de Vos W.M."/>
            <person name="Barrangou R."/>
            <person name="Klaenhammer T.R."/>
            <person name="Caufield P.W."/>
            <person name="Cui Y."/>
            <person name="Zhang H."/>
            <person name="O'Toole P.W."/>
        </authorList>
    </citation>
    <scope>NUCLEOTIDE SEQUENCE [LARGE SCALE GENOMIC DNA]</scope>
    <source>
        <strain evidence="1 3">DSM 22301</strain>
    </source>
</reference>
<reference evidence="2 4" key="2">
    <citation type="submission" date="2016-10" db="EMBL/GenBank/DDBJ databases">
        <authorList>
            <person name="Varghese N."/>
            <person name="Submissions S."/>
        </authorList>
    </citation>
    <scope>NUCLEOTIDE SEQUENCE [LARGE SCALE GENOMIC DNA]</scope>
    <source>
        <strain evidence="2 4">CGMCC 1.3889</strain>
    </source>
</reference>
<evidence type="ECO:0000313" key="2">
    <source>
        <dbReference type="EMBL" id="SER90228.1"/>
    </source>
</evidence>
<dbReference type="Pfam" id="PF06335">
    <property type="entry name" value="DUF1054"/>
    <property type="match status" value="1"/>
</dbReference>
<gene>
    <name evidence="1" type="ORF">IV87_GL001385</name>
    <name evidence="2" type="ORF">SAMN04487973_12611</name>
</gene>
<dbReference type="EMBL" id="JQBY01000030">
    <property type="protein sequence ID" value="KRN81392.1"/>
    <property type="molecule type" value="Genomic_DNA"/>
</dbReference>
<name>A0A0R2JW34_9LACO</name>
<dbReference type="RefSeq" id="WP_057807804.1">
    <property type="nucleotide sequence ID" value="NZ_BJYP01000043.1"/>
</dbReference>
<evidence type="ECO:0000313" key="3">
    <source>
        <dbReference type="Proteomes" id="UP000051749"/>
    </source>
</evidence>
<sequence length="197" mass="23591">MEFRDQLFSAFEKTDVQERLKLIRLRTDPFFEEVIQEILPILNKDDLRYHSFIAKHARRHLNPPPNTWVAFGKNNRGYKMVPHYEIGVWDDRLFVWLAFETNIKEREAVIESLRVKQGAFLNSHFLLNLSTNHMAKPFVDINKENYSQSVKNYQRKKQAEVLIGRVFLKNNRYLDNKEQTLRIVKQTILTLSQIWDK</sequence>
<dbReference type="Proteomes" id="UP000182818">
    <property type="component" value="Unassembled WGS sequence"/>
</dbReference>
<comment type="caution">
    <text evidence="1">The sequence shown here is derived from an EMBL/GenBank/DDBJ whole genome shotgun (WGS) entry which is preliminary data.</text>
</comment>
<dbReference type="OrthoDB" id="9812818at2"/>
<dbReference type="Gene3D" id="3.30.930.20">
    <property type="entry name" value="Protein of unknown function DUF1054"/>
    <property type="match status" value="1"/>
</dbReference>
<accession>A0A0R2JW34</accession>
<proteinExistence type="predicted"/>
<dbReference type="EMBL" id="FOGK01000026">
    <property type="protein sequence ID" value="SER90228.1"/>
    <property type="molecule type" value="Genomic_DNA"/>
</dbReference>
<dbReference type="STRING" id="319653.SAMN04487973_12611"/>
<protein>
    <submittedName>
        <fullName evidence="2">Uncharacterized protein YktB, UPF0637 family</fullName>
    </submittedName>
</protein>
<evidence type="ECO:0000313" key="4">
    <source>
        <dbReference type="Proteomes" id="UP000182818"/>
    </source>
</evidence>
<dbReference type="Proteomes" id="UP000051749">
    <property type="component" value="Unassembled WGS sequence"/>
</dbReference>
<keyword evidence="4" id="KW-1185">Reference proteome</keyword>
<dbReference type="AlphaFoldDB" id="A0A0R2JW34"/>
<dbReference type="GeneID" id="76044414"/>
<evidence type="ECO:0000313" key="1">
    <source>
        <dbReference type="EMBL" id="KRN81392.1"/>
    </source>
</evidence>